<dbReference type="GO" id="GO:0003677">
    <property type="term" value="F:DNA binding"/>
    <property type="evidence" value="ECO:0007669"/>
    <property type="project" value="UniProtKB-KW"/>
</dbReference>
<name>A0A1D8NBF1_YARLL</name>
<dbReference type="GO" id="GO:0030527">
    <property type="term" value="F:structural constituent of chromatin"/>
    <property type="evidence" value="ECO:0007669"/>
    <property type="project" value="InterPro"/>
</dbReference>
<dbReference type="EMBL" id="CP017555">
    <property type="protein sequence ID" value="AOW02955.1"/>
    <property type="molecule type" value="Genomic_DNA"/>
</dbReference>
<organism evidence="11 12">
    <name type="scientific">Yarrowia lipolytica</name>
    <name type="common">Candida lipolytica</name>
    <dbReference type="NCBI Taxonomy" id="4952"/>
    <lineage>
        <taxon>Eukaryota</taxon>
        <taxon>Fungi</taxon>
        <taxon>Dikarya</taxon>
        <taxon>Ascomycota</taxon>
        <taxon>Saccharomycotina</taxon>
        <taxon>Dipodascomycetes</taxon>
        <taxon>Dipodascales</taxon>
        <taxon>Dipodascales incertae sedis</taxon>
        <taxon>Yarrowia</taxon>
    </lineage>
</organism>
<evidence type="ECO:0000256" key="3">
    <source>
        <dbReference type="ARBA" id="ARBA00006564"/>
    </source>
</evidence>
<comment type="subcellular location">
    <subcellularLocation>
        <location evidence="2">Chromosome</location>
    </subcellularLocation>
    <subcellularLocation>
        <location evidence="1">Nucleus</location>
    </subcellularLocation>
</comment>
<dbReference type="GO" id="GO:0005634">
    <property type="term" value="C:nucleus"/>
    <property type="evidence" value="ECO:0007669"/>
    <property type="project" value="UniProtKB-SubCell"/>
</dbReference>
<dbReference type="SMART" id="SM00417">
    <property type="entry name" value="H4"/>
    <property type="match status" value="1"/>
</dbReference>
<dbReference type="CDD" id="cd22912">
    <property type="entry name" value="HFD_H4"/>
    <property type="match status" value="1"/>
</dbReference>
<protein>
    <recommendedName>
        <fullName evidence="8">Histone H4</fullName>
    </recommendedName>
</protein>
<comment type="similarity">
    <text evidence="3 8">Belongs to the histone H4 family.</text>
</comment>
<evidence type="ECO:0000313" key="11">
    <source>
        <dbReference type="EMBL" id="AOW02955.1"/>
    </source>
</evidence>
<feature type="region of interest" description="Disordered" evidence="9">
    <location>
        <begin position="79"/>
        <end position="109"/>
    </location>
</feature>
<evidence type="ECO:0000256" key="7">
    <source>
        <dbReference type="ARBA" id="ARBA00023269"/>
    </source>
</evidence>
<dbReference type="GO" id="GO:0046982">
    <property type="term" value="F:protein heterodimerization activity"/>
    <property type="evidence" value="ECO:0007669"/>
    <property type="project" value="InterPro"/>
</dbReference>
<dbReference type="SUPFAM" id="SSF47113">
    <property type="entry name" value="Histone-fold"/>
    <property type="match status" value="1"/>
</dbReference>
<evidence type="ECO:0000256" key="8">
    <source>
        <dbReference type="RuleBase" id="RU000528"/>
    </source>
</evidence>
<evidence type="ECO:0000256" key="4">
    <source>
        <dbReference type="ARBA" id="ARBA00022454"/>
    </source>
</evidence>
<keyword evidence="6 8" id="KW-0539">Nucleus</keyword>
<keyword evidence="10" id="KW-0812">Transmembrane</keyword>
<keyword evidence="5 8" id="KW-0238">DNA-binding</keyword>
<dbReference type="InterPro" id="IPR009072">
    <property type="entry name" value="Histone-fold"/>
</dbReference>
<keyword evidence="10" id="KW-0472">Membrane</keyword>
<proteinExistence type="inferred from homology"/>
<dbReference type="PRINTS" id="PR00623">
    <property type="entry name" value="HISTONEH4"/>
</dbReference>
<dbReference type="Gene3D" id="1.10.20.10">
    <property type="entry name" value="Histone, subunit A"/>
    <property type="match status" value="1"/>
</dbReference>
<feature type="transmembrane region" description="Helical" evidence="10">
    <location>
        <begin position="193"/>
        <end position="213"/>
    </location>
</feature>
<comment type="function">
    <text evidence="8">Core component of nucleosome. Nucleosomes wrap and compact DNA into chromatin, limiting DNA accessibility to the cellular machineries which require DNA as a template. Histones thereby play a central role in transcription regulation, DNA repair, DNA replication and chromosomal stability. DNA accessibility is regulated via a complex set of post-translational modifications of histones, also called histone code, and nucleosome remodeling.</text>
</comment>
<evidence type="ECO:0000256" key="1">
    <source>
        <dbReference type="ARBA" id="ARBA00004123"/>
    </source>
</evidence>
<dbReference type="VEuPathDB" id="FungiDB:YALI1_C23089g"/>
<dbReference type="GeneID" id="94583061"/>
<evidence type="ECO:0000313" key="12">
    <source>
        <dbReference type="Proteomes" id="UP000182444"/>
    </source>
</evidence>
<evidence type="ECO:0000256" key="6">
    <source>
        <dbReference type="ARBA" id="ARBA00023242"/>
    </source>
</evidence>
<dbReference type="VEuPathDB" id="FungiDB:YALI0_A11781g"/>
<keyword evidence="7 8" id="KW-0544">Nucleosome core</keyword>
<accession>A0A1D8NBF1</accession>
<evidence type="ECO:0000256" key="10">
    <source>
        <dbReference type="SAM" id="Phobius"/>
    </source>
</evidence>
<evidence type="ECO:0000256" key="5">
    <source>
        <dbReference type="ARBA" id="ARBA00023125"/>
    </source>
</evidence>
<dbReference type="InterPro" id="IPR001951">
    <property type="entry name" value="Histone_H4"/>
</dbReference>
<reference evidence="11 12" key="1">
    <citation type="journal article" date="2016" name="PLoS ONE">
        <title>Sequence Assembly of Yarrowia lipolytica Strain W29/CLIB89 Shows Transposable Element Diversity.</title>
        <authorList>
            <person name="Magnan C."/>
            <person name="Yu J."/>
            <person name="Chang I."/>
            <person name="Jahn E."/>
            <person name="Kanomata Y."/>
            <person name="Wu J."/>
            <person name="Zeller M."/>
            <person name="Oakes M."/>
            <person name="Baldi P."/>
            <person name="Sandmeyer S."/>
        </authorList>
    </citation>
    <scope>NUCLEOTIDE SEQUENCE [LARGE SCALE GENOMIC DNA]</scope>
    <source>
        <strain evidence="12">CLIB89(W29)</strain>
    </source>
</reference>
<dbReference type="RefSeq" id="XP_068138533.1">
    <property type="nucleotide sequence ID" value="XM_068282432.1"/>
</dbReference>
<dbReference type="AlphaFoldDB" id="A0A1D8NBF1"/>
<sequence>MSGWKSCWKYFETWLDSACRRPEEISTVSHSQERLAVLHEAFRQLEDRSAVFDPEFDADLVADVEAQGEAVVGAKLMRSTESPTPKHRRIELDDQDSDEGPHTGSGLGSDILEDHHTCSLVVEDLAAPEIALTLGVERIFTQIYEEGRTMLKMFLENLVEDTVTYAEQAKRKTVTPLDVVYALKRQATGSSSLGLRLELVILVVVYIIAISKYSCL</sequence>
<dbReference type="Proteomes" id="UP000182444">
    <property type="component" value="Chromosome 1C"/>
</dbReference>
<gene>
    <name evidence="11" type="ORF">YALI1_C23089g</name>
</gene>
<evidence type="ECO:0000256" key="9">
    <source>
        <dbReference type="SAM" id="MobiDB-lite"/>
    </source>
</evidence>
<keyword evidence="4 8" id="KW-0158">Chromosome</keyword>
<dbReference type="GO" id="GO:0000786">
    <property type="term" value="C:nucleosome"/>
    <property type="evidence" value="ECO:0007669"/>
    <property type="project" value="UniProtKB-KW"/>
</dbReference>
<evidence type="ECO:0000256" key="2">
    <source>
        <dbReference type="ARBA" id="ARBA00004286"/>
    </source>
</evidence>
<keyword evidence="10" id="KW-1133">Transmembrane helix</keyword>
<comment type="subunit">
    <text evidence="8">The nucleosome is a histone octamer containing two molecules each of H2A, H2B, H3 and H4 assembled in one H3-H4 heterotetramer and two H2A-H2B heterodimers. The octamer wraps approximately 147 bp of DNA.</text>
</comment>
<dbReference type="PANTHER" id="PTHR10484">
    <property type="entry name" value="HISTONE H4"/>
    <property type="match status" value="1"/>
</dbReference>